<feature type="compositionally biased region" description="Polar residues" evidence="1">
    <location>
        <begin position="193"/>
        <end position="214"/>
    </location>
</feature>
<reference evidence="3" key="1">
    <citation type="submission" date="2014-01" db="EMBL/GenBank/DDBJ databases">
        <title>The genome of the white-rot fungus Pycnoporus cinnabarinus: a basidiomycete model with a versatile arsenal for lignocellulosic biomass breakdown.</title>
        <authorList>
            <person name="Levasseur A."/>
            <person name="Lomascolo A."/>
            <person name="Ruiz-Duenas F.J."/>
            <person name="Uzan E."/>
            <person name="Piumi F."/>
            <person name="Kues U."/>
            <person name="Ram A.F.J."/>
            <person name="Murat C."/>
            <person name="Haon M."/>
            <person name="Benoit I."/>
            <person name="Arfi Y."/>
            <person name="Chevret D."/>
            <person name="Drula E."/>
            <person name="Kwon M.J."/>
            <person name="Gouret P."/>
            <person name="Lesage-Meessen L."/>
            <person name="Lombard V."/>
            <person name="Mariette J."/>
            <person name="Noirot C."/>
            <person name="Park J."/>
            <person name="Patyshakuliyeva A."/>
            <person name="Wieneger R.A.B."/>
            <person name="Wosten H.A.B."/>
            <person name="Martin F."/>
            <person name="Coutinho P.M."/>
            <person name="de Vries R."/>
            <person name="Martinez A.T."/>
            <person name="Klopp C."/>
            <person name="Pontarotti P."/>
            <person name="Henrissat B."/>
            <person name="Record E."/>
        </authorList>
    </citation>
    <scope>NUCLEOTIDE SEQUENCE [LARGE SCALE GENOMIC DNA]</scope>
    <source>
        <strain evidence="3">BRFM137</strain>
    </source>
</reference>
<dbReference type="Proteomes" id="UP000029665">
    <property type="component" value="Unassembled WGS sequence"/>
</dbReference>
<proteinExistence type="predicted"/>
<protein>
    <recommendedName>
        <fullName evidence="2">Fungal-type protein kinase domain-containing protein</fullName>
    </recommendedName>
</protein>
<dbReference type="InterPro" id="IPR008266">
    <property type="entry name" value="Tyr_kinase_AS"/>
</dbReference>
<dbReference type="PANTHER" id="PTHR38248">
    <property type="entry name" value="FUNK1 6"/>
    <property type="match status" value="1"/>
</dbReference>
<keyword evidence="4" id="KW-1185">Reference proteome</keyword>
<dbReference type="InterPro" id="IPR040976">
    <property type="entry name" value="Pkinase_fungal"/>
</dbReference>
<feature type="domain" description="Fungal-type protein kinase" evidence="2">
    <location>
        <begin position="80"/>
        <end position="370"/>
    </location>
</feature>
<sequence>MGRLSDEALGLDPTAHRVLPGSAEYVQMLKVRVAPEGIPDLEHKEDSMDALPPPDAVFAYVRAMFIDSLDENFPWYRLEVPHDGRMHNFLVGKRVFCAPGMAGRGTRGFVALDAAAASVRFVWLKDAWRTNYMFVAPEGDVLQELNNVSVPYVPTLICHGDIPGQETQTPTWWERKNPLPTPQPSTSPLVSPAQSIASSSRTLVNPRSLQSTKRSAYEMEEGASGNGREDCPLRCHKHYRIVVKEVAMKLVNFQDGHQLLSIIFNCVCAHSEAVLKANIMHRDISGGNILILPKAVVDPDDGSIDMRWTGLLVDWELSKPLKGEAGLPRPRQPERTVRDLAIHVRRRAEQPRQEIEISDELESFFHVTLYYAVRYLRSNCSDVGSFIEEYFDTYTVDNYTYKCGKVKSATMKFGALTTNLDDTPMKFGSNLDRFFSQTLRWFKAHYAIEAFRRKQAAKPVEKAPISDSTQSRPVKRKVAGWGKYQLLPAPDEKTAQTDSQPESAPSAAQLEDAARLATHDAMIRALIEAMAVAEWPVDRVQGDNVPENYVPKNPVGPPRLPSAPANKRARAEALQHGPASSSLNFDCFSEPPRTPPRRGTII</sequence>
<evidence type="ECO:0000313" key="4">
    <source>
        <dbReference type="Proteomes" id="UP000029665"/>
    </source>
</evidence>
<dbReference type="HOGENOM" id="CLU_006410_3_0_1"/>
<feature type="region of interest" description="Disordered" evidence="1">
    <location>
        <begin position="487"/>
        <end position="512"/>
    </location>
</feature>
<organism evidence="3 4">
    <name type="scientific">Pycnoporus cinnabarinus</name>
    <name type="common">Cinnabar-red polypore</name>
    <name type="synonym">Trametes cinnabarina</name>
    <dbReference type="NCBI Taxonomy" id="5643"/>
    <lineage>
        <taxon>Eukaryota</taxon>
        <taxon>Fungi</taxon>
        <taxon>Dikarya</taxon>
        <taxon>Basidiomycota</taxon>
        <taxon>Agaricomycotina</taxon>
        <taxon>Agaricomycetes</taxon>
        <taxon>Polyporales</taxon>
        <taxon>Polyporaceae</taxon>
        <taxon>Trametes</taxon>
    </lineage>
</organism>
<dbReference type="Pfam" id="PF17667">
    <property type="entry name" value="Pkinase_fungal"/>
    <property type="match status" value="1"/>
</dbReference>
<gene>
    <name evidence="3" type="ORF">BN946_scf184962.g36</name>
</gene>
<dbReference type="OMA" id="THDAMIR"/>
<feature type="region of interest" description="Disordered" evidence="1">
    <location>
        <begin position="167"/>
        <end position="228"/>
    </location>
</feature>
<evidence type="ECO:0000313" key="3">
    <source>
        <dbReference type="EMBL" id="CDO72093.1"/>
    </source>
</evidence>
<accession>A0A060SI23</accession>
<evidence type="ECO:0000256" key="1">
    <source>
        <dbReference type="SAM" id="MobiDB-lite"/>
    </source>
</evidence>
<name>A0A060SI23_PYCCI</name>
<comment type="caution">
    <text evidence="3">The sequence shown here is derived from an EMBL/GenBank/DDBJ whole genome shotgun (WGS) entry which is preliminary data.</text>
</comment>
<dbReference type="PROSITE" id="PS00109">
    <property type="entry name" value="PROTEIN_KINASE_TYR"/>
    <property type="match status" value="1"/>
</dbReference>
<dbReference type="GO" id="GO:0004672">
    <property type="term" value="F:protein kinase activity"/>
    <property type="evidence" value="ECO:0007669"/>
    <property type="project" value="InterPro"/>
</dbReference>
<evidence type="ECO:0000259" key="2">
    <source>
        <dbReference type="Pfam" id="PF17667"/>
    </source>
</evidence>
<dbReference type="OrthoDB" id="5592585at2759"/>
<dbReference type="AlphaFoldDB" id="A0A060SI23"/>
<dbReference type="EMBL" id="CCBP010000110">
    <property type="protein sequence ID" value="CDO72093.1"/>
    <property type="molecule type" value="Genomic_DNA"/>
</dbReference>
<dbReference type="PANTHER" id="PTHR38248:SF2">
    <property type="entry name" value="FUNK1 11"/>
    <property type="match status" value="1"/>
</dbReference>
<feature type="region of interest" description="Disordered" evidence="1">
    <location>
        <begin position="546"/>
        <end position="602"/>
    </location>
</feature>